<sequence length="478" mass="53270">MDDNMAYPPTSYDTPGGRIELTSGYEQYRAVFPPQVDAVQVLGNLSDPAKGHHARNGGFSATLADHPYFMFGPIESEGYDKTPFGIISNAAARALEPREDPLLTTYYAIEPNGYTPPLLGLTENEVKFEHETGLEVIISTDGGLAEGRPGSGNGCVWFQKTIREERDGLPPRNFYHGTGVAPVKVDITGKLLGRRVLGDTVIFKKHEPAFGTFCAINHQGWYYLWGRHTNDIYLARVHVEHAFEREYYQFWNGYSFTGDIGMVTPVLSGFTHGVIYPTRLFGHTFGWAFIGNTAWDDYTAMMGAAKDPQGPFQVVPVAFGEKLQENAFNECVYAHPWALKESLGEILITWSEKWPGGIIAAKFQMQMLHQGAYWTDISLEELQTSISTLAKTHAVLEEIADDYSVLYELESKSFGKAGIKLLGSSAEAVDAAAVAICQRVEVWVRQAMGITEEEKEKEKRTFKNGFGLFSRSKNKERK</sequence>
<protein>
    <submittedName>
        <fullName evidence="1">Uncharacterized protein</fullName>
    </submittedName>
</protein>
<reference evidence="1 2" key="1">
    <citation type="submission" date="2016-06" db="EMBL/GenBank/DDBJ databases">
        <authorList>
            <person name="Kjaerup R.B."/>
            <person name="Dalgaard T.S."/>
            <person name="Juul-Madsen H.R."/>
        </authorList>
    </citation>
    <scope>NUCLEOTIDE SEQUENCE [LARGE SCALE GENOMIC DNA]</scope>
    <source>
        <strain evidence="1 2">Pb300</strain>
    </source>
</reference>
<dbReference type="EMBL" id="LZYO01000067">
    <property type="protein sequence ID" value="ODH38575.1"/>
    <property type="molecule type" value="Genomic_DNA"/>
</dbReference>
<evidence type="ECO:0000313" key="2">
    <source>
        <dbReference type="Proteomes" id="UP000242814"/>
    </source>
</evidence>
<proteinExistence type="predicted"/>
<evidence type="ECO:0000313" key="1">
    <source>
        <dbReference type="EMBL" id="ODH38575.1"/>
    </source>
</evidence>
<accession>A0A1D2JJ61</accession>
<dbReference type="VEuPathDB" id="FungiDB:PABG_01103"/>
<dbReference type="AlphaFoldDB" id="A0A1D2JJ61"/>
<name>A0A1D2JJ61_PARBR</name>
<gene>
    <name evidence="1" type="ORF">ACO22_02275</name>
</gene>
<comment type="caution">
    <text evidence="1">The sequence shown here is derived from an EMBL/GenBank/DDBJ whole genome shotgun (WGS) entry which is preliminary data.</text>
</comment>
<dbReference type="VEuPathDB" id="FungiDB:PADG_04368"/>
<dbReference type="Proteomes" id="UP000242814">
    <property type="component" value="Unassembled WGS sequence"/>
</dbReference>
<organism evidence="1 2">
    <name type="scientific">Paracoccidioides brasiliensis</name>
    <dbReference type="NCBI Taxonomy" id="121759"/>
    <lineage>
        <taxon>Eukaryota</taxon>
        <taxon>Fungi</taxon>
        <taxon>Dikarya</taxon>
        <taxon>Ascomycota</taxon>
        <taxon>Pezizomycotina</taxon>
        <taxon>Eurotiomycetes</taxon>
        <taxon>Eurotiomycetidae</taxon>
        <taxon>Onygenales</taxon>
        <taxon>Ajellomycetaceae</taxon>
        <taxon>Paracoccidioides</taxon>
    </lineage>
</organism>